<dbReference type="AlphaFoldDB" id="A0A2R6X2R4"/>
<reference evidence="3" key="1">
    <citation type="journal article" date="2017" name="Cell">
        <title>Insights into land plant evolution garnered from the Marchantia polymorpha genome.</title>
        <authorList>
            <person name="Bowman J.L."/>
            <person name="Kohchi T."/>
            <person name="Yamato K.T."/>
            <person name="Jenkins J."/>
            <person name="Shu S."/>
            <person name="Ishizaki K."/>
            <person name="Yamaoka S."/>
            <person name="Nishihama R."/>
            <person name="Nakamura Y."/>
            <person name="Berger F."/>
            <person name="Adam C."/>
            <person name="Aki S.S."/>
            <person name="Althoff F."/>
            <person name="Araki T."/>
            <person name="Arteaga-Vazquez M.A."/>
            <person name="Balasubrmanian S."/>
            <person name="Barry K."/>
            <person name="Bauer D."/>
            <person name="Boehm C.R."/>
            <person name="Briginshaw L."/>
            <person name="Caballero-Perez J."/>
            <person name="Catarino B."/>
            <person name="Chen F."/>
            <person name="Chiyoda S."/>
            <person name="Chovatia M."/>
            <person name="Davies K.M."/>
            <person name="Delmans M."/>
            <person name="Demura T."/>
            <person name="Dierschke T."/>
            <person name="Dolan L."/>
            <person name="Dorantes-Acosta A.E."/>
            <person name="Eklund D.M."/>
            <person name="Florent S.N."/>
            <person name="Flores-Sandoval E."/>
            <person name="Fujiyama A."/>
            <person name="Fukuzawa H."/>
            <person name="Galik B."/>
            <person name="Grimanelli D."/>
            <person name="Grimwood J."/>
            <person name="Grossniklaus U."/>
            <person name="Hamada T."/>
            <person name="Haseloff J."/>
            <person name="Hetherington A.J."/>
            <person name="Higo A."/>
            <person name="Hirakawa Y."/>
            <person name="Hundley H.N."/>
            <person name="Ikeda Y."/>
            <person name="Inoue K."/>
            <person name="Inoue S.I."/>
            <person name="Ishida S."/>
            <person name="Jia Q."/>
            <person name="Kakita M."/>
            <person name="Kanazawa T."/>
            <person name="Kawai Y."/>
            <person name="Kawashima T."/>
            <person name="Kennedy M."/>
            <person name="Kinose K."/>
            <person name="Kinoshita T."/>
            <person name="Kohara Y."/>
            <person name="Koide E."/>
            <person name="Komatsu K."/>
            <person name="Kopischke S."/>
            <person name="Kubo M."/>
            <person name="Kyozuka J."/>
            <person name="Lagercrantz U."/>
            <person name="Lin S.S."/>
            <person name="Lindquist E."/>
            <person name="Lipzen A.M."/>
            <person name="Lu C.W."/>
            <person name="De Luna E."/>
            <person name="Martienssen R.A."/>
            <person name="Minamino N."/>
            <person name="Mizutani M."/>
            <person name="Mizutani M."/>
            <person name="Mochizuki N."/>
            <person name="Monte I."/>
            <person name="Mosher R."/>
            <person name="Nagasaki H."/>
            <person name="Nakagami H."/>
            <person name="Naramoto S."/>
            <person name="Nishitani K."/>
            <person name="Ohtani M."/>
            <person name="Okamoto T."/>
            <person name="Okumura M."/>
            <person name="Phillips J."/>
            <person name="Pollak B."/>
            <person name="Reinders A."/>
            <person name="Rovekamp M."/>
            <person name="Sano R."/>
            <person name="Sawa S."/>
            <person name="Schmid M.W."/>
            <person name="Shirakawa M."/>
            <person name="Solano R."/>
            <person name="Spunde A."/>
            <person name="Suetsugu N."/>
            <person name="Sugano S."/>
            <person name="Sugiyama A."/>
            <person name="Sun R."/>
            <person name="Suzuki Y."/>
            <person name="Takenaka M."/>
            <person name="Takezawa D."/>
            <person name="Tomogane H."/>
            <person name="Tsuzuki M."/>
            <person name="Ueda T."/>
            <person name="Umeda M."/>
            <person name="Ward J.M."/>
            <person name="Watanabe Y."/>
            <person name="Yazaki K."/>
            <person name="Yokoyama R."/>
            <person name="Yoshitake Y."/>
            <person name="Yotsui I."/>
            <person name="Zachgo S."/>
            <person name="Schmutz J."/>
        </authorList>
    </citation>
    <scope>NUCLEOTIDE SEQUENCE [LARGE SCALE GENOMIC DNA]</scope>
    <source>
        <strain evidence="3">Tak-1</strain>
    </source>
</reference>
<evidence type="ECO:0000256" key="1">
    <source>
        <dbReference type="SAM" id="MobiDB-lite"/>
    </source>
</evidence>
<dbReference type="Proteomes" id="UP000244005">
    <property type="component" value="Unassembled WGS sequence"/>
</dbReference>
<dbReference type="EMBL" id="KZ772712">
    <property type="protein sequence ID" value="PTQ40403.1"/>
    <property type="molecule type" value="Genomic_DNA"/>
</dbReference>
<sequence length="183" mass="19919">MSSRTHRTTTTATFPSGSRSRSSLDGGHWRGVEDRDNGPGERAGPQRAAQQSTGETQSTTGHCAARTAPKSLNPVAGRARSEISADLKWSPARPGKEKSVAMDPGPRRSKGENGLPHTAWPDGQQWNEVQRGCLVQRLLFPSCAVPNHQRSEFRKASVIAPEHEGRKDTPRSRELMELCASSL</sequence>
<evidence type="ECO:0000313" key="3">
    <source>
        <dbReference type="Proteomes" id="UP000244005"/>
    </source>
</evidence>
<evidence type="ECO:0000313" key="2">
    <source>
        <dbReference type="EMBL" id="PTQ40403.1"/>
    </source>
</evidence>
<protein>
    <submittedName>
        <fullName evidence="2">Uncharacterized protein</fullName>
    </submittedName>
</protein>
<keyword evidence="3" id="KW-1185">Reference proteome</keyword>
<proteinExistence type="predicted"/>
<feature type="compositionally biased region" description="Low complexity" evidence="1">
    <location>
        <begin position="50"/>
        <end position="61"/>
    </location>
</feature>
<feature type="compositionally biased region" description="Low complexity" evidence="1">
    <location>
        <begin position="8"/>
        <end position="23"/>
    </location>
</feature>
<gene>
    <name evidence="2" type="ORF">MARPO_0040s0076</name>
</gene>
<accession>A0A2R6X2R4</accession>
<feature type="compositionally biased region" description="Basic and acidic residues" evidence="1">
    <location>
        <begin position="27"/>
        <end position="39"/>
    </location>
</feature>
<organism evidence="2 3">
    <name type="scientific">Marchantia polymorpha</name>
    <name type="common">Common liverwort</name>
    <name type="synonym">Marchantia aquatica</name>
    <dbReference type="NCBI Taxonomy" id="3197"/>
    <lineage>
        <taxon>Eukaryota</taxon>
        <taxon>Viridiplantae</taxon>
        <taxon>Streptophyta</taxon>
        <taxon>Embryophyta</taxon>
        <taxon>Marchantiophyta</taxon>
        <taxon>Marchantiopsida</taxon>
        <taxon>Marchantiidae</taxon>
        <taxon>Marchantiales</taxon>
        <taxon>Marchantiaceae</taxon>
        <taxon>Marchantia</taxon>
    </lineage>
</organism>
<feature type="region of interest" description="Disordered" evidence="1">
    <location>
        <begin position="1"/>
        <end position="123"/>
    </location>
</feature>
<feature type="compositionally biased region" description="Basic and acidic residues" evidence="1">
    <location>
        <begin position="94"/>
        <end position="111"/>
    </location>
</feature>
<name>A0A2R6X2R4_MARPO</name>